<evidence type="ECO:0000256" key="4">
    <source>
        <dbReference type="ARBA" id="ARBA00022519"/>
    </source>
</evidence>
<evidence type="ECO:0000313" key="15">
    <source>
        <dbReference type="Proteomes" id="UP000269692"/>
    </source>
</evidence>
<evidence type="ECO:0000256" key="6">
    <source>
        <dbReference type="ARBA" id="ARBA00022679"/>
    </source>
</evidence>
<sequence length="339" mass="35790">MRVLVVKLSSLGDVVHTFPALTDAMHAVPGLEVDWAVEEAFAPIARLHPAVRETITVPLRRLKKRPLAALAGGEAAATRRALAGRRYDVVIDAQGLVKSALVSMIAQGPRHGFDRESAREGLAAIAYHGRHRVPEVEHMAERIRKLFAAALGYSLEGRPLDTGLRPLPLPGGDPPHLVFLHGTTWPTKTWTVAGWRALAREAQAAGMQALVFTQGAAEAARAAAIAEGRPAVEPLPPQPLATLIPLIASAAGVVSVDTGLGHLAAAFGVPTVGLYGPTDPRLTGLIGARVRELVSRRDCAPCEKGRCRIAPATIEGPPCLADFAAATVWRALSDLSAPH</sequence>
<dbReference type="InterPro" id="IPR011908">
    <property type="entry name" value="LipoPS_heptosylTferase-I"/>
</dbReference>
<dbReference type="InterPro" id="IPR002201">
    <property type="entry name" value="Glyco_trans_9"/>
</dbReference>
<keyword evidence="3" id="KW-1003">Cell membrane</keyword>
<evidence type="ECO:0000256" key="7">
    <source>
        <dbReference type="ARBA" id="ARBA00022985"/>
    </source>
</evidence>
<dbReference type="GO" id="GO:0009244">
    <property type="term" value="P:lipopolysaccharide core region biosynthetic process"/>
    <property type="evidence" value="ECO:0007669"/>
    <property type="project" value="InterPro"/>
</dbReference>
<evidence type="ECO:0000256" key="10">
    <source>
        <dbReference type="ARBA" id="ARBA00044041"/>
    </source>
</evidence>
<name>A0A3L7A025_9HYPH</name>
<dbReference type="Gene3D" id="3.40.50.2000">
    <property type="entry name" value="Glycogen Phosphorylase B"/>
    <property type="match status" value="2"/>
</dbReference>
<evidence type="ECO:0000256" key="2">
    <source>
        <dbReference type="ARBA" id="ARBA00004713"/>
    </source>
</evidence>
<dbReference type="PANTHER" id="PTHR30160">
    <property type="entry name" value="TETRAACYLDISACCHARIDE 4'-KINASE-RELATED"/>
    <property type="match status" value="1"/>
</dbReference>
<accession>A0A3L7A025</accession>
<keyword evidence="4" id="KW-0997">Cell inner membrane</keyword>
<dbReference type="GO" id="GO:0005886">
    <property type="term" value="C:plasma membrane"/>
    <property type="evidence" value="ECO:0007669"/>
    <property type="project" value="UniProtKB-SubCell"/>
</dbReference>
<dbReference type="RefSeq" id="WP_121625148.1">
    <property type="nucleotide sequence ID" value="NZ_JACIIW010000008.1"/>
</dbReference>
<organism evidence="14 15">
    <name type="scientific">Xanthobacter tagetidis</name>
    <dbReference type="NCBI Taxonomy" id="60216"/>
    <lineage>
        <taxon>Bacteria</taxon>
        <taxon>Pseudomonadati</taxon>
        <taxon>Pseudomonadota</taxon>
        <taxon>Alphaproteobacteria</taxon>
        <taxon>Hyphomicrobiales</taxon>
        <taxon>Xanthobacteraceae</taxon>
        <taxon>Xanthobacter</taxon>
    </lineage>
</organism>
<dbReference type="OrthoDB" id="9807356at2"/>
<comment type="pathway">
    <text evidence="2">Bacterial outer membrane biogenesis; LPS core biosynthesis.</text>
</comment>
<evidence type="ECO:0000256" key="8">
    <source>
        <dbReference type="ARBA" id="ARBA00023136"/>
    </source>
</evidence>
<evidence type="ECO:0000256" key="3">
    <source>
        <dbReference type="ARBA" id="ARBA00022475"/>
    </source>
</evidence>
<evidence type="ECO:0000256" key="13">
    <source>
        <dbReference type="ARBA" id="ARBA00049201"/>
    </source>
</evidence>
<dbReference type="Pfam" id="PF01075">
    <property type="entry name" value="Glyco_transf_9"/>
    <property type="match status" value="1"/>
</dbReference>
<evidence type="ECO:0000256" key="1">
    <source>
        <dbReference type="ARBA" id="ARBA00004515"/>
    </source>
</evidence>
<dbReference type="GO" id="GO:0008713">
    <property type="term" value="F:ADP-heptose-lipopolysaccharide heptosyltransferase activity"/>
    <property type="evidence" value="ECO:0007669"/>
    <property type="project" value="TreeGrafter"/>
</dbReference>
<comment type="catalytic activity">
    <reaction evidence="13">
        <text>an alpha-Kdo-(2-&gt;4)-alpha-Kdo-(2-&gt;6)-lipid A + ADP-L-glycero-beta-D-manno-heptose = an L-alpha-D-Hep-(1-&gt;5)-[alpha-Kdo-(2-&gt;4)]-alpha-Kdo-(2-&gt;6)-lipid A + ADP + H(+)</text>
        <dbReference type="Rhea" id="RHEA:74067"/>
        <dbReference type="ChEBI" id="CHEBI:15378"/>
        <dbReference type="ChEBI" id="CHEBI:61506"/>
        <dbReference type="ChEBI" id="CHEBI:176431"/>
        <dbReference type="ChEBI" id="CHEBI:193068"/>
        <dbReference type="ChEBI" id="CHEBI:456216"/>
        <dbReference type="EC" id="2.4.99.23"/>
    </reaction>
</comment>
<dbReference type="EC" id="2.4.99.23" evidence="10"/>
<comment type="subcellular location">
    <subcellularLocation>
        <location evidence="1">Cell inner membrane</location>
        <topology evidence="1">Peripheral membrane protein</topology>
        <orientation evidence="1">Cytoplasmic side</orientation>
    </subcellularLocation>
</comment>
<dbReference type="PANTHER" id="PTHR30160:SF19">
    <property type="entry name" value="LIPOPOLYSACCHARIDE HEPTOSYLTRANSFERASE 1"/>
    <property type="match status" value="1"/>
</dbReference>
<evidence type="ECO:0000256" key="11">
    <source>
        <dbReference type="ARBA" id="ARBA00044190"/>
    </source>
</evidence>
<keyword evidence="7" id="KW-0448">Lipopolysaccharide biosynthesis</keyword>
<evidence type="ECO:0000256" key="9">
    <source>
        <dbReference type="ARBA" id="ARBA00043995"/>
    </source>
</evidence>
<keyword evidence="6 14" id="KW-0808">Transferase</keyword>
<reference evidence="14 15" key="1">
    <citation type="submission" date="2018-10" db="EMBL/GenBank/DDBJ databases">
        <title>Xanthobacter tagetidis genome sequencing and assembly.</title>
        <authorList>
            <person name="Maclea K.S."/>
            <person name="Goen A.E."/>
            <person name="Fatima S.A."/>
        </authorList>
    </citation>
    <scope>NUCLEOTIDE SEQUENCE [LARGE SCALE GENOMIC DNA]</scope>
    <source>
        <strain evidence="14 15">ATCC 700314</strain>
    </source>
</reference>
<dbReference type="NCBIfam" id="TIGR02193">
    <property type="entry name" value="heptsyl_trn_I"/>
    <property type="match status" value="1"/>
</dbReference>
<dbReference type="SUPFAM" id="SSF53756">
    <property type="entry name" value="UDP-Glycosyltransferase/glycogen phosphorylase"/>
    <property type="match status" value="1"/>
</dbReference>
<evidence type="ECO:0000256" key="5">
    <source>
        <dbReference type="ARBA" id="ARBA00022676"/>
    </source>
</evidence>
<keyword evidence="8" id="KW-0472">Membrane</keyword>
<dbReference type="InterPro" id="IPR051199">
    <property type="entry name" value="LPS_LOS_Heptosyltrfase"/>
</dbReference>
<evidence type="ECO:0000256" key="12">
    <source>
        <dbReference type="ARBA" id="ARBA00044330"/>
    </source>
</evidence>
<dbReference type="AlphaFoldDB" id="A0A3L7A025"/>
<gene>
    <name evidence="14" type="primary">waaC</name>
    <name evidence="14" type="ORF">D9R14_20115</name>
</gene>
<dbReference type="CDD" id="cd03789">
    <property type="entry name" value="GT9_LPS_heptosyltransferase"/>
    <property type="match status" value="1"/>
</dbReference>
<dbReference type="Proteomes" id="UP000269692">
    <property type="component" value="Unassembled WGS sequence"/>
</dbReference>
<evidence type="ECO:0000313" key="14">
    <source>
        <dbReference type="EMBL" id="RLP73569.1"/>
    </source>
</evidence>
<proteinExistence type="inferred from homology"/>
<comment type="similarity">
    <text evidence="9">Belongs to the glycosyltransferase 9 family.</text>
</comment>
<keyword evidence="15" id="KW-1185">Reference proteome</keyword>
<keyword evidence="5" id="KW-0328">Glycosyltransferase</keyword>
<dbReference type="EMBL" id="RCTF01000022">
    <property type="protein sequence ID" value="RLP73569.1"/>
    <property type="molecule type" value="Genomic_DNA"/>
</dbReference>
<protein>
    <recommendedName>
        <fullName evidence="11">Lipopolysaccharide heptosyltransferase 1</fullName>
        <ecNumber evidence="10">2.4.99.23</ecNumber>
    </recommendedName>
    <alternativeName>
        <fullName evidence="12">ADP-heptose:lipopolysaccharide heptosyltransferase I</fullName>
    </alternativeName>
</protein>
<comment type="caution">
    <text evidence="14">The sequence shown here is derived from an EMBL/GenBank/DDBJ whole genome shotgun (WGS) entry which is preliminary data.</text>
</comment>
<dbReference type="GO" id="GO:0005829">
    <property type="term" value="C:cytosol"/>
    <property type="evidence" value="ECO:0007669"/>
    <property type="project" value="TreeGrafter"/>
</dbReference>